<sequence length="191" mass="20894">MADLCEGGNEPSGSLKAIKSRSHTIIHDGNINITANILGNHGNITTTPFPHILSYTSALQDCVLFASHERTYAVYIVKCPQLSRKSGNSVRSFRYRPSLLLGSSPCDRQLHCSSKLNNASFSRQLLLKAGSQSTGNENRNENENGLVRCGDILKNKRVSMTHNTLSTTTVTTEHIAMHNLPVTAIAHFSEC</sequence>
<proteinExistence type="predicted"/>
<name>A0ABQ8T8V1_PERAM</name>
<protein>
    <submittedName>
        <fullName evidence="1">Uncharacterized protein</fullName>
    </submittedName>
</protein>
<dbReference type="Proteomes" id="UP001148838">
    <property type="component" value="Unassembled WGS sequence"/>
</dbReference>
<organism evidence="1 2">
    <name type="scientific">Periplaneta americana</name>
    <name type="common">American cockroach</name>
    <name type="synonym">Blatta americana</name>
    <dbReference type="NCBI Taxonomy" id="6978"/>
    <lineage>
        <taxon>Eukaryota</taxon>
        <taxon>Metazoa</taxon>
        <taxon>Ecdysozoa</taxon>
        <taxon>Arthropoda</taxon>
        <taxon>Hexapoda</taxon>
        <taxon>Insecta</taxon>
        <taxon>Pterygota</taxon>
        <taxon>Neoptera</taxon>
        <taxon>Polyneoptera</taxon>
        <taxon>Dictyoptera</taxon>
        <taxon>Blattodea</taxon>
        <taxon>Blattoidea</taxon>
        <taxon>Blattidae</taxon>
        <taxon>Blattinae</taxon>
        <taxon>Periplaneta</taxon>
    </lineage>
</organism>
<dbReference type="EMBL" id="JAJSOF020000015">
    <property type="protein sequence ID" value="KAJ4442282.1"/>
    <property type="molecule type" value="Genomic_DNA"/>
</dbReference>
<reference evidence="1 2" key="1">
    <citation type="journal article" date="2022" name="Allergy">
        <title>Genome assembly and annotation of Periplaneta americana reveal a comprehensive cockroach allergen profile.</title>
        <authorList>
            <person name="Wang L."/>
            <person name="Xiong Q."/>
            <person name="Saelim N."/>
            <person name="Wang L."/>
            <person name="Nong W."/>
            <person name="Wan A.T."/>
            <person name="Shi M."/>
            <person name="Liu X."/>
            <person name="Cao Q."/>
            <person name="Hui J.H.L."/>
            <person name="Sookrung N."/>
            <person name="Leung T.F."/>
            <person name="Tungtrongchitr A."/>
            <person name="Tsui S.K.W."/>
        </authorList>
    </citation>
    <scope>NUCLEOTIDE SEQUENCE [LARGE SCALE GENOMIC DNA]</scope>
    <source>
        <strain evidence="1">PWHHKU_190912</strain>
    </source>
</reference>
<gene>
    <name evidence="1" type="ORF">ANN_12149</name>
</gene>
<keyword evidence="2" id="KW-1185">Reference proteome</keyword>
<evidence type="ECO:0000313" key="2">
    <source>
        <dbReference type="Proteomes" id="UP001148838"/>
    </source>
</evidence>
<accession>A0ABQ8T8V1</accession>
<comment type="caution">
    <text evidence="1">The sequence shown here is derived from an EMBL/GenBank/DDBJ whole genome shotgun (WGS) entry which is preliminary data.</text>
</comment>
<evidence type="ECO:0000313" key="1">
    <source>
        <dbReference type="EMBL" id="KAJ4442282.1"/>
    </source>
</evidence>